<feature type="transmembrane region" description="Helical" evidence="1">
    <location>
        <begin position="50"/>
        <end position="71"/>
    </location>
</feature>
<evidence type="ECO:0000256" key="1">
    <source>
        <dbReference type="SAM" id="Phobius"/>
    </source>
</evidence>
<dbReference type="OrthoDB" id="9848394at2"/>
<reference evidence="2 3" key="2">
    <citation type="submission" date="2012-02" db="EMBL/GenBank/DDBJ databases">
        <title>Improved High-Quality Draft sequence of Eubacterium cellulosolvens 6.</title>
        <authorList>
            <consortium name="US DOE Joint Genome Institute"/>
            <person name="Lucas S."/>
            <person name="Han J."/>
            <person name="Lapidus A."/>
            <person name="Cheng J.-F."/>
            <person name="Goodwin L."/>
            <person name="Pitluck S."/>
            <person name="Peters L."/>
            <person name="Mikhailova N."/>
            <person name="Gu W."/>
            <person name="Detter J.C."/>
            <person name="Han C."/>
            <person name="Tapia R."/>
            <person name="Land M."/>
            <person name="Hauser L."/>
            <person name="Kyrpides N."/>
            <person name="Ivanova N."/>
            <person name="Pagani I."/>
            <person name="Johnson E."/>
            <person name="Mukhopadhyay B."/>
            <person name="Anderson I."/>
            <person name="Woyke T."/>
        </authorList>
    </citation>
    <scope>NUCLEOTIDE SEQUENCE [LARGE SCALE GENOMIC DNA]</scope>
    <source>
        <strain evidence="2 3">6</strain>
    </source>
</reference>
<dbReference type="EMBL" id="CM001487">
    <property type="protein sequence ID" value="EIM56759.1"/>
    <property type="molecule type" value="Genomic_DNA"/>
</dbReference>
<reference evidence="2 3" key="1">
    <citation type="submission" date="2010-08" db="EMBL/GenBank/DDBJ databases">
        <authorList>
            <consortium name="US DOE Joint Genome Institute (JGI-PGF)"/>
            <person name="Lucas S."/>
            <person name="Copeland A."/>
            <person name="Lapidus A."/>
            <person name="Cheng J.-F."/>
            <person name="Bruce D."/>
            <person name="Goodwin L."/>
            <person name="Pitluck S."/>
            <person name="Land M.L."/>
            <person name="Hauser L."/>
            <person name="Chang Y.-J."/>
            <person name="Anderson I.J."/>
            <person name="Johnson E."/>
            <person name="Mulhopadhyay B."/>
            <person name="Kyrpides N."/>
            <person name="Woyke T.J."/>
        </authorList>
    </citation>
    <scope>NUCLEOTIDE SEQUENCE [LARGE SCALE GENOMIC DNA]</scope>
    <source>
        <strain evidence="2 3">6</strain>
    </source>
</reference>
<dbReference type="eggNOG" id="ENOG5033ISB">
    <property type="taxonomic scope" value="Bacteria"/>
</dbReference>
<proteinExistence type="predicted"/>
<dbReference type="AlphaFoldDB" id="I5ASI6"/>
<evidence type="ECO:0000313" key="2">
    <source>
        <dbReference type="EMBL" id="EIM56759.1"/>
    </source>
</evidence>
<protein>
    <submittedName>
        <fullName evidence="2">Uncharacterized protein</fullName>
    </submittedName>
</protein>
<feature type="transmembrane region" description="Helical" evidence="1">
    <location>
        <begin position="83"/>
        <end position="106"/>
    </location>
</feature>
<accession>I5ASI6</accession>
<dbReference type="HOGENOM" id="CLU_2193035_0_0_9"/>
<dbReference type="Proteomes" id="UP000005753">
    <property type="component" value="Chromosome"/>
</dbReference>
<keyword evidence="1" id="KW-0812">Transmembrane</keyword>
<organism evidence="2 3">
    <name type="scientific">Eubacterium cellulosolvens (strain ATCC 43171 / JCM 9499 / 6)</name>
    <name type="common">Cillobacterium cellulosolvens</name>
    <dbReference type="NCBI Taxonomy" id="633697"/>
    <lineage>
        <taxon>Bacteria</taxon>
        <taxon>Bacillati</taxon>
        <taxon>Bacillota</taxon>
        <taxon>Clostridia</taxon>
        <taxon>Eubacteriales</taxon>
        <taxon>Eubacteriaceae</taxon>
        <taxon>Eubacterium</taxon>
    </lineage>
</organism>
<sequence>MADKKSRRYTFLEKERINDTKVSLILSAVSALIMGVCILISFLVQAKGDVALGAAGFAAALFAVYAFFLGMKELSANPEKQQPAMLAAGVSGVMVIAWAVLFLLGVSH</sequence>
<feature type="transmembrane region" description="Helical" evidence="1">
    <location>
        <begin position="21"/>
        <end position="44"/>
    </location>
</feature>
<name>I5ASI6_EUBC6</name>
<keyword evidence="1" id="KW-0472">Membrane</keyword>
<keyword evidence="1" id="KW-1133">Transmembrane helix</keyword>
<keyword evidence="3" id="KW-1185">Reference proteome</keyword>
<gene>
    <name evidence="2" type="ORF">EubceDRAFT1_0933</name>
</gene>
<dbReference type="STRING" id="633697.EubceDRAFT1_0933"/>
<evidence type="ECO:0000313" key="3">
    <source>
        <dbReference type="Proteomes" id="UP000005753"/>
    </source>
</evidence>